<dbReference type="PROSITE" id="PS00061">
    <property type="entry name" value="ADH_SHORT"/>
    <property type="match status" value="1"/>
</dbReference>
<keyword evidence="3" id="KW-1185">Reference proteome</keyword>
<evidence type="ECO:0000313" key="2">
    <source>
        <dbReference type="EMBL" id="SKA84419.1"/>
    </source>
</evidence>
<dbReference type="Gene3D" id="3.40.50.720">
    <property type="entry name" value="NAD(P)-binding Rossmann-like Domain"/>
    <property type="match status" value="1"/>
</dbReference>
<dbReference type="EMBL" id="FUYE01000003">
    <property type="protein sequence ID" value="SKA84419.1"/>
    <property type="molecule type" value="Genomic_DNA"/>
</dbReference>
<dbReference type="PRINTS" id="PR00080">
    <property type="entry name" value="SDRFAMILY"/>
</dbReference>
<dbReference type="SUPFAM" id="SSF51735">
    <property type="entry name" value="NAD(P)-binding Rossmann-fold domains"/>
    <property type="match status" value="1"/>
</dbReference>
<dbReference type="InterPro" id="IPR002347">
    <property type="entry name" value="SDR_fam"/>
</dbReference>
<comment type="similarity">
    <text evidence="1">Belongs to the short-chain dehydrogenases/reductases (SDR) family.</text>
</comment>
<dbReference type="InterPro" id="IPR020904">
    <property type="entry name" value="Sc_DH/Rdtase_CS"/>
</dbReference>
<protein>
    <submittedName>
        <fullName evidence="2">NADP-dependent 3-hydroxy acid dehydrogenase YdfG</fullName>
    </submittedName>
</protein>
<evidence type="ECO:0000256" key="1">
    <source>
        <dbReference type="RuleBase" id="RU000363"/>
    </source>
</evidence>
<dbReference type="InterPro" id="IPR036291">
    <property type="entry name" value="NAD(P)-bd_dom_sf"/>
</dbReference>
<reference evidence="3" key="1">
    <citation type="submission" date="2017-02" db="EMBL/GenBank/DDBJ databases">
        <authorList>
            <person name="Varghese N."/>
            <person name="Submissions S."/>
        </authorList>
    </citation>
    <scope>NUCLEOTIDE SEQUENCE [LARGE SCALE GENOMIC DNA]</scope>
    <source>
        <strain evidence="3">ATCC 700200</strain>
    </source>
</reference>
<dbReference type="PANTHER" id="PTHR45267:SF2">
    <property type="entry name" value="NADPH-DEPENDENT PTERIN ALDEHYDE REDUCTASE"/>
    <property type="match status" value="1"/>
</dbReference>
<dbReference type="RefSeq" id="WP_078812225.1">
    <property type="nucleotide sequence ID" value="NZ_FUYE01000003.1"/>
</dbReference>
<dbReference type="GO" id="GO:0016616">
    <property type="term" value="F:oxidoreductase activity, acting on the CH-OH group of donors, NAD or NADP as acceptor"/>
    <property type="evidence" value="ECO:0007669"/>
    <property type="project" value="TreeGrafter"/>
</dbReference>
<organism evidence="2 3">
    <name type="scientific">Prosthecobacter debontii</name>
    <dbReference type="NCBI Taxonomy" id="48467"/>
    <lineage>
        <taxon>Bacteria</taxon>
        <taxon>Pseudomonadati</taxon>
        <taxon>Verrucomicrobiota</taxon>
        <taxon>Verrucomicrobiia</taxon>
        <taxon>Verrucomicrobiales</taxon>
        <taxon>Verrucomicrobiaceae</taxon>
        <taxon>Prosthecobacter</taxon>
    </lineage>
</organism>
<dbReference type="CDD" id="cd05233">
    <property type="entry name" value="SDR_c"/>
    <property type="match status" value="1"/>
</dbReference>
<proteinExistence type="inferred from homology"/>
<dbReference type="InterPro" id="IPR053241">
    <property type="entry name" value="NADPH_pterin_aldehyde_rdct"/>
</dbReference>
<dbReference type="Proteomes" id="UP000190774">
    <property type="component" value="Unassembled WGS sequence"/>
</dbReference>
<dbReference type="PANTHER" id="PTHR45267">
    <property type="match status" value="1"/>
</dbReference>
<sequence length="230" mass="24886">MKKPKIVLITGCSRGLGRAMIPEFIARGWTVAGCARDEQMISALQKEFPQPHWFQPCDVAHADIVEHFCHLLQKHCGLPDLVLNNAAIVNANAPIWEVSADEFDRVVDINIKGPTHVMRHLLPPMLERGSGVIVNFSSGWGRCTAPEVAPYCATKYAIEGLSQAVAQETGGKVAVIPLNPGIIDTRMLRSCFGHDAGHYPGPEVWARTAVPFLIGLGPKDNGRPLTAPGG</sequence>
<gene>
    <name evidence="2" type="ORF">SAMN02745166_01013</name>
</gene>
<dbReference type="PRINTS" id="PR00081">
    <property type="entry name" value="GDHRDH"/>
</dbReference>
<name>A0A1T4X4Q3_9BACT</name>
<dbReference type="STRING" id="48467.SAMN02745166_01013"/>
<accession>A0A1T4X4Q3</accession>
<dbReference type="Pfam" id="PF00106">
    <property type="entry name" value="adh_short"/>
    <property type="match status" value="1"/>
</dbReference>
<dbReference type="OrthoDB" id="9775296at2"/>
<dbReference type="AlphaFoldDB" id="A0A1T4X4Q3"/>
<evidence type="ECO:0000313" key="3">
    <source>
        <dbReference type="Proteomes" id="UP000190774"/>
    </source>
</evidence>
<dbReference type="GO" id="GO:0005829">
    <property type="term" value="C:cytosol"/>
    <property type="evidence" value="ECO:0007669"/>
    <property type="project" value="TreeGrafter"/>
</dbReference>